<dbReference type="AlphaFoldDB" id="A0A6A7BSZ6"/>
<dbReference type="EMBL" id="MU006011">
    <property type="protein sequence ID" value="KAF2858371.1"/>
    <property type="molecule type" value="Genomic_DNA"/>
</dbReference>
<evidence type="ECO:0000313" key="1">
    <source>
        <dbReference type="EMBL" id="KAF2858371.1"/>
    </source>
</evidence>
<accession>A0A6A7BSZ6</accession>
<protein>
    <submittedName>
        <fullName evidence="1">Uncharacterized protein</fullName>
    </submittedName>
</protein>
<sequence>MPLSIKYWPKEWSRTDDFPMYKFIAPLFVDPTELLSIEQAIGNALIDPVASSKAVILYGEGGTGKSTLLAAIKTSFMGCCGSIPGKSLVGLSKGSSKNQTSELPVTETISKKNQPYQWKWKSLQSIMSLNRQRFDGSAS</sequence>
<reference evidence="1" key="1">
    <citation type="journal article" date="2020" name="Stud. Mycol.">
        <title>101 Dothideomycetes genomes: a test case for predicting lifestyles and emergence of pathogens.</title>
        <authorList>
            <person name="Haridas S."/>
            <person name="Albert R."/>
            <person name="Binder M."/>
            <person name="Bloem J."/>
            <person name="Labutti K."/>
            <person name="Salamov A."/>
            <person name="Andreopoulos B."/>
            <person name="Baker S."/>
            <person name="Barry K."/>
            <person name="Bills G."/>
            <person name="Bluhm B."/>
            <person name="Cannon C."/>
            <person name="Castanera R."/>
            <person name="Culley D."/>
            <person name="Daum C."/>
            <person name="Ezra D."/>
            <person name="Gonzalez J."/>
            <person name="Henrissat B."/>
            <person name="Kuo A."/>
            <person name="Liang C."/>
            <person name="Lipzen A."/>
            <person name="Lutzoni F."/>
            <person name="Magnuson J."/>
            <person name="Mondo S."/>
            <person name="Nolan M."/>
            <person name="Ohm R."/>
            <person name="Pangilinan J."/>
            <person name="Park H.-J."/>
            <person name="Ramirez L."/>
            <person name="Alfaro M."/>
            <person name="Sun H."/>
            <person name="Tritt A."/>
            <person name="Yoshinaga Y."/>
            <person name="Zwiers L.-H."/>
            <person name="Turgeon B."/>
            <person name="Goodwin S."/>
            <person name="Spatafora J."/>
            <person name="Crous P."/>
            <person name="Grigoriev I."/>
        </authorList>
    </citation>
    <scope>NUCLEOTIDE SEQUENCE</scope>
    <source>
        <strain evidence="1">CBS 480.64</strain>
    </source>
</reference>
<organism evidence="1 2">
    <name type="scientific">Piedraia hortae CBS 480.64</name>
    <dbReference type="NCBI Taxonomy" id="1314780"/>
    <lineage>
        <taxon>Eukaryota</taxon>
        <taxon>Fungi</taxon>
        <taxon>Dikarya</taxon>
        <taxon>Ascomycota</taxon>
        <taxon>Pezizomycotina</taxon>
        <taxon>Dothideomycetes</taxon>
        <taxon>Dothideomycetidae</taxon>
        <taxon>Capnodiales</taxon>
        <taxon>Piedraiaceae</taxon>
        <taxon>Piedraia</taxon>
    </lineage>
</organism>
<keyword evidence="2" id="KW-1185">Reference proteome</keyword>
<dbReference type="InterPro" id="IPR027417">
    <property type="entry name" value="P-loop_NTPase"/>
</dbReference>
<dbReference type="SUPFAM" id="SSF52540">
    <property type="entry name" value="P-loop containing nucleoside triphosphate hydrolases"/>
    <property type="match status" value="1"/>
</dbReference>
<proteinExistence type="predicted"/>
<gene>
    <name evidence="1" type="ORF">K470DRAFT_259875</name>
</gene>
<name>A0A6A7BSZ6_9PEZI</name>
<dbReference type="Proteomes" id="UP000799421">
    <property type="component" value="Unassembled WGS sequence"/>
</dbReference>
<evidence type="ECO:0000313" key="2">
    <source>
        <dbReference type="Proteomes" id="UP000799421"/>
    </source>
</evidence>
<dbReference type="OrthoDB" id="2159623at2759"/>